<dbReference type="Pfam" id="PF01313">
    <property type="entry name" value="Bac_export_3"/>
    <property type="match status" value="1"/>
</dbReference>
<keyword evidence="6 7" id="KW-0472">Membrane</keyword>
<comment type="similarity">
    <text evidence="2">Belongs to the FliQ/MopD/SpaQ family.</text>
</comment>
<feature type="transmembrane region" description="Helical" evidence="7">
    <location>
        <begin position="51"/>
        <end position="70"/>
    </location>
</feature>
<dbReference type="PANTHER" id="PTHR34040">
    <property type="entry name" value="FLAGELLAR BIOSYNTHETIC PROTEIN FLIQ"/>
    <property type="match status" value="1"/>
</dbReference>
<evidence type="ECO:0000256" key="2">
    <source>
        <dbReference type="ARBA" id="ARBA00006156"/>
    </source>
</evidence>
<accession>A0ABW2SM21</accession>
<dbReference type="PANTHER" id="PTHR34040:SF2">
    <property type="entry name" value="FLAGELLAR BIOSYNTHETIC PROTEIN FLIQ"/>
    <property type="match status" value="1"/>
</dbReference>
<comment type="caution">
    <text evidence="8">The sequence shown here is derived from an EMBL/GenBank/DDBJ whole genome shotgun (WGS) entry which is preliminary data.</text>
</comment>
<dbReference type="InterPro" id="IPR002191">
    <property type="entry name" value="Bac_export_3"/>
</dbReference>
<name>A0ABW2SM21_9ACTO</name>
<dbReference type="Proteomes" id="UP001596527">
    <property type="component" value="Unassembled WGS sequence"/>
</dbReference>
<sequence>MTTSDVMDIAAQALTLASKLALPILVTALAVGLLISLLQSLTQVQDVTLTFVPKLIAVGVVIVLAGDWMLTQLVSSTQLLFSRIPDLLGG</sequence>
<evidence type="ECO:0000256" key="5">
    <source>
        <dbReference type="ARBA" id="ARBA00022989"/>
    </source>
</evidence>
<feature type="transmembrane region" description="Helical" evidence="7">
    <location>
        <begin position="20"/>
        <end position="39"/>
    </location>
</feature>
<evidence type="ECO:0000313" key="9">
    <source>
        <dbReference type="Proteomes" id="UP001596527"/>
    </source>
</evidence>
<keyword evidence="8" id="KW-0969">Cilium</keyword>
<evidence type="ECO:0000256" key="4">
    <source>
        <dbReference type="ARBA" id="ARBA00022692"/>
    </source>
</evidence>
<dbReference type="RefSeq" id="WP_380974195.1">
    <property type="nucleotide sequence ID" value="NZ_JBHTEF010000001.1"/>
</dbReference>
<dbReference type="PIRSF" id="PIRSF004669">
    <property type="entry name" value="FliQ"/>
    <property type="match status" value="1"/>
</dbReference>
<keyword evidence="9" id="KW-1185">Reference proteome</keyword>
<organism evidence="8 9">
    <name type="scientific">Schaalia naturae</name>
    <dbReference type="NCBI Taxonomy" id="635203"/>
    <lineage>
        <taxon>Bacteria</taxon>
        <taxon>Bacillati</taxon>
        <taxon>Actinomycetota</taxon>
        <taxon>Actinomycetes</taxon>
        <taxon>Actinomycetales</taxon>
        <taxon>Actinomycetaceae</taxon>
        <taxon>Schaalia</taxon>
    </lineage>
</organism>
<dbReference type="EMBL" id="JBHTEF010000001">
    <property type="protein sequence ID" value="MFC7581176.1"/>
    <property type="molecule type" value="Genomic_DNA"/>
</dbReference>
<evidence type="ECO:0000256" key="3">
    <source>
        <dbReference type="ARBA" id="ARBA00022475"/>
    </source>
</evidence>
<dbReference type="PRINTS" id="PR00952">
    <property type="entry name" value="TYPE3IMQPROT"/>
</dbReference>
<keyword evidence="4 7" id="KW-0812">Transmembrane</keyword>
<keyword evidence="5 7" id="KW-1133">Transmembrane helix</keyword>
<evidence type="ECO:0000256" key="1">
    <source>
        <dbReference type="ARBA" id="ARBA00004651"/>
    </source>
</evidence>
<keyword evidence="8" id="KW-0966">Cell projection</keyword>
<evidence type="ECO:0000256" key="6">
    <source>
        <dbReference type="ARBA" id="ARBA00023136"/>
    </source>
</evidence>
<keyword evidence="3" id="KW-1003">Cell membrane</keyword>
<evidence type="ECO:0000256" key="7">
    <source>
        <dbReference type="SAM" id="Phobius"/>
    </source>
</evidence>
<evidence type="ECO:0000313" key="8">
    <source>
        <dbReference type="EMBL" id="MFC7581176.1"/>
    </source>
</evidence>
<gene>
    <name evidence="8" type="ORF">ACFQWG_08195</name>
</gene>
<keyword evidence="8" id="KW-0282">Flagellum</keyword>
<protein>
    <submittedName>
        <fullName evidence="8">Flagellar biosynthetic protein FliQ</fullName>
    </submittedName>
</protein>
<reference evidence="9" key="1">
    <citation type="journal article" date="2019" name="Int. J. Syst. Evol. Microbiol.">
        <title>The Global Catalogue of Microorganisms (GCM) 10K type strain sequencing project: providing services to taxonomists for standard genome sequencing and annotation.</title>
        <authorList>
            <consortium name="The Broad Institute Genomics Platform"/>
            <consortium name="The Broad Institute Genome Sequencing Center for Infectious Disease"/>
            <person name="Wu L."/>
            <person name="Ma J."/>
        </authorList>
    </citation>
    <scope>NUCLEOTIDE SEQUENCE [LARGE SCALE GENOMIC DNA]</scope>
    <source>
        <strain evidence="9">CCUG 56698</strain>
    </source>
</reference>
<proteinExistence type="inferred from homology"/>
<comment type="subcellular location">
    <subcellularLocation>
        <location evidence="1">Cell membrane</location>
        <topology evidence="1">Multi-pass membrane protein</topology>
    </subcellularLocation>
</comment>